<sequence>MFGHLFYNDAVNLDYWICVKFIIDNIWLIGLILISGGALLVPVLQRRGAKVSLLQATQLMNQSKCVVLDVREAAEFEAGHIKSAKNIPLSDLSKRLGELEKQKSHAVITVCAKGTRSATAAAMLNRAAFTNVVSLDGGMAAWQEQGLPVVK</sequence>
<dbReference type="EMBL" id="PUGF01000003">
    <property type="protein sequence ID" value="PRC94456.1"/>
    <property type="molecule type" value="Genomic_DNA"/>
</dbReference>
<keyword evidence="4" id="KW-1185">Reference proteome</keyword>
<dbReference type="SMART" id="SM00450">
    <property type="entry name" value="RHOD"/>
    <property type="match status" value="1"/>
</dbReference>
<proteinExistence type="predicted"/>
<dbReference type="PANTHER" id="PTHR43031">
    <property type="entry name" value="FAD-DEPENDENT OXIDOREDUCTASE"/>
    <property type="match status" value="1"/>
</dbReference>
<feature type="transmembrane region" description="Helical" evidence="1">
    <location>
        <begin position="26"/>
        <end position="44"/>
    </location>
</feature>
<feature type="domain" description="Rhodanese" evidence="2">
    <location>
        <begin position="61"/>
        <end position="151"/>
    </location>
</feature>
<protein>
    <submittedName>
        <fullName evidence="3">Rhodanese-like domain</fullName>
    </submittedName>
</protein>
<dbReference type="Gene3D" id="3.40.250.10">
    <property type="entry name" value="Rhodanese-like domain"/>
    <property type="match status" value="1"/>
</dbReference>
<dbReference type="InterPro" id="IPR001763">
    <property type="entry name" value="Rhodanese-like_dom"/>
</dbReference>
<dbReference type="AlphaFoldDB" id="A0A2S9H3L4"/>
<evidence type="ECO:0000259" key="2">
    <source>
        <dbReference type="PROSITE" id="PS50206"/>
    </source>
</evidence>
<dbReference type="Proteomes" id="UP000237839">
    <property type="component" value="Unassembled WGS sequence"/>
</dbReference>
<dbReference type="InterPro" id="IPR050229">
    <property type="entry name" value="GlpE_sulfurtransferase"/>
</dbReference>
<dbReference type="InterPro" id="IPR036873">
    <property type="entry name" value="Rhodanese-like_dom_sf"/>
</dbReference>
<evidence type="ECO:0000256" key="1">
    <source>
        <dbReference type="SAM" id="Phobius"/>
    </source>
</evidence>
<dbReference type="SUPFAM" id="SSF52821">
    <property type="entry name" value="Rhodanese/Cell cycle control phosphatase"/>
    <property type="match status" value="1"/>
</dbReference>
<accession>A0A2S9H3L4</accession>
<keyword evidence="1" id="KW-0812">Transmembrane</keyword>
<dbReference type="CDD" id="cd00158">
    <property type="entry name" value="RHOD"/>
    <property type="match status" value="1"/>
</dbReference>
<comment type="caution">
    <text evidence="3">The sequence shown here is derived from an EMBL/GenBank/DDBJ whole genome shotgun (WGS) entry which is preliminary data.</text>
</comment>
<evidence type="ECO:0000313" key="4">
    <source>
        <dbReference type="Proteomes" id="UP000237839"/>
    </source>
</evidence>
<dbReference type="Pfam" id="PF00581">
    <property type="entry name" value="Rhodanese"/>
    <property type="match status" value="1"/>
</dbReference>
<gene>
    <name evidence="3" type="ORF">S2091_1077</name>
</gene>
<keyword evidence="1" id="KW-1133">Transmembrane helix</keyword>
<keyword evidence="1" id="KW-0472">Membrane</keyword>
<organism evidence="3 4">
    <name type="scientific">Solimicrobium silvestre</name>
    <dbReference type="NCBI Taxonomy" id="2099400"/>
    <lineage>
        <taxon>Bacteria</taxon>
        <taxon>Pseudomonadati</taxon>
        <taxon>Pseudomonadota</taxon>
        <taxon>Betaproteobacteria</taxon>
        <taxon>Burkholderiales</taxon>
        <taxon>Oxalobacteraceae</taxon>
        <taxon>Solimicrobium</taxon>
    </lineage>
</organism>
<dbReference type="PROSITE" id="PS50206">
    <property type="entry name" value="RHODANESE_3"/>
    <property type="match status" value="1"/>
</dbReference>
<name>A0A2S9H3L4_9BURK</name>
<evidence type="ECO:0000313" key="3">
    <source>
        <dbReference type="EMBL" id="PRC94456.1"/>
    </source>
</evidence>
<reference evidence="3 4" key="1">
    <citation type="submission" date="2018-02" db="EMBL/GenBank/DDBJ databases">
        <title>Solimicrobium silvestre gen. nov., sp. nov., isolated from alpine forest soil.</title>
        <authorList>
            <person name="Margesin R."/>
            <person name="Albuquerque L."/>
            <person name="Zhang D.-C."/>
            <person name="Froufe H.J.C."/>
            <person name="Severino R."/>
            <person name="Roxo I."/>
            <person name="Egas C."/>
            <person name="Da Costa M.S."/>
        </authorList>
    </citation>
    <scope>NUCLEOTIDE SEQUENCE [LARGE SCALE GENOMIC DNA]</scope>
    <source>
        <strain evidence="3 4">S20-91</strain>
    </source>
</reference>
<dbReference type="PANTHER" id="PTHR43031:SF18">
    <property type="entry name" value="RHODANESE-RELATED SULFURTRANSFERASES"/>
    <property type="match status" value="1"/>
</dbReference>